<gene>
    <name evidence="4" type="ORF">GCM10010411_53490</name>
</gene>
<name>A0ABP6CER7_9ACTN</name>
<feature type="domain" description="Sulfotransferase" evidence="3">
    <location>
        <begin position="39"/>
        <end position="220"/>
    </location>
</feature>
<keyword evidence="1" id="KW-0808">Transferase</keyword>
<proteinExistence type="predicted"/>
<evidence type="ECO:0000313" key="4">
    <source>
        <dbReference type="EMBL" id="GAA2612112.1"/>
    </source>
</evidence>
<sequence length="280" mass="31955">MTVSDHSMTNGVGMAQELPNVMLPTPVPLQPEGWVTGPPDFVGVGVMKAGTTWWWSLIAGHPDVAPPQLRSSEDLAEMYTVKERHFFAHYGQVEDIDPAVYHAHFPRPPGLITGEWTPSYQFHFWVPPMLQRCAPKAKILVILRDPLERFISGLAHHALFGYEINNALLINSLHRGFYWQQLMNLLEYFDREQVLVLQYERCCIDTVGQLRRTFEFLGIDPGRWNGNYTAREHVGVSTKGHRLHFNEDTMRAVRCSYAADTQRLLADFPEVDGALWRSAP</sequence>
<dbReference type="InterPro" id="IPR037359">
    <property type="entry name" value="NST/OST"/>
</dbReference>
<dbReference type="EMBL" id="BAAATD010000007">
    <property type="protein sequence ID" value="GAA2612112.1"/>
    <property type="molecule type" value="Genomic_DNA"/>
</dbReference>
<comment type="caution">
    <text evidence="4">The sequence shown here is derived from an EMBL/GenBank/DDBJ whole genome shotgun (WGS) entry which is preliminary data.</text>
</comment>
<evidence type="ECO:0000259" key="3">
    <source>
        <dbReference type="Pfam" id="PF00685"/>
    </source>
</evidence>
<evidence type="ECO:0000256" key="2">
    <source>
        <dbReference type="ARBA" id="ARBA00023180"/>
    </source>
</evidence>
<dbReference type="SUPFAM" id="SSF52540">
    <property type="entry name" value="P-loop containing nucleoside triphosphate hydrolases"/>
    <property type="match status" value="1"/>
</dbReference>
<evidence type="ECO:0000256" key="1">
    <source>
        <dbReference type="ARBA" id="ARBA00022679"/>
    </source>
</evidence>
<organism evidence="4 5">
    <name type="scientific">Actinomadura fulvescens</name>
    <dbReference type="NCBI Taxonomy" id="46160"/>
    <lineage>
        <taxon>Bacteria</taxon>
        <taxon>Bacillati</taxon>
        <taxon>Actinomycetota</taxon>
        <taxon>Actinomycetes</taxon>
        <taxon>Streptosporangiales</taxon>
        <taxon>Thermomonosporaceae</taxon>
        <taxon>Actinomadura</taxon>
    </lineage>
</organism>
<keyword evidence="2" id="KW-0325">Glycoprotein</keyword>
<dbReference type="RefSeq" id="WP_344545181.1">
    <property type="nucleotide sequence ID" value="NZ_BAAATD010000007.1"/>
</dbReference>
<reference evidence="5" key="1">
    <citation type="journal article" date="2019" name="Int. J. Syst. Evol. Microbiol.">
        <title>The Global Catalogue of Microorganisms (GCM) 10K type strain sequencing project: providing services to taxonomists for standard genome sequencing and annotation.</title>
        <authorList>
            <consortium name="The Broad Institute Genomics Platform"/>
            <consortium name="The Broad Institute Genome Sequencing Center for Infectious Disease"/>
            <person name="Wu L."/>
            <person name="Ma J."/>
        </authorList>
    </citation>
    <scope>NUCLEOTIDE SEQUENCE [LARGE SCALE GENOMIC DNA]</scope>
    <source>
        <strain evidence="5">JCM 6833</strain>
    </source>
</reference>
<dbReference type="InterPro" id="IPR000863">
    <property type="entry name" value="Sulfotransferase_dom"/>
</dbReference>
<protein>
    <recommendedName>
        <fullName evidence="3">Sulfotransferase domain-containing protein</fullName>
    </recommendedName>
</protein>
<dbReference type="Gene3D" id="3.40.50.300">
    <property type="entry name" value="P-loop containing nucleotide triphosphate hydrolases"/>
    <property type="match status" value="1"/>
</dbReference>
<dbReference type="InterPro" id="IPR027417">
    <property type="entry name" value="P-loop_NTPase"/>
</dbReference>
<dbReference type="PANTHER" id="PTHR10605:SF56">
    <property type="entry name" value="BIFUNCTIONAL HEPARAN SULFATE N-DEACETYLASE_N-SULFOTRANSFERASE"/>
    <property type="match status" value="1"/>
</dbReference>
<dbReference type="PANTHER" id="PTHR10605">
    <property type="entry name" value="HEPARAN SULFATE SULFOTRANSFERASE"/>
    <property type="match status" value="1"/>
</dbReference>
<dbReference type="Pfam" id="PF00685">
    <property type="entry name" value="Sulfotransfer_1"/>
    <property type="match status" value="1"/>
</dbReference>
<evidence type="ECO:0000313" key="5">
    <source>
        <dbReference type="Proteomes" id="UP001501509"/>
    </source>
</evidence>
<keyword evidence="5" id="KW-1185">Reference proteome</keyword>
<dbReference type="Proteomes" id="UP001501509">
    <property type="component" value="Unassembled WGS sequence"/>
</dbReference>
<accession>A0ABP6CER7</accession>